<gene>
    <name evidence="2" type="ORF">E6K81_15605</name>
</gene>
<evidence type="ECO:0000313" key="3">
    <source>
        <dbReference type="Proteomes" id="UP000319771"/>
    </source>
</evidence>
<protein>
    <recommendedName>
        <fullName evidence="4">TonB-dependent receptor</fullName>
    </recommendedName>
</protein>
<reference evidence="2 3" key="1">
    <citation type="journal article" date="2019" name="Nat. Microbiol.">
        <title>Mediterranean grassland soil C-N compound turnover is dependent on rainfall and depth, and is mediated by genomically divergent microorganisms.</title>
        <authorList>
            <person name="Diamond S."/>
            <person name="Andeer P.F."/>
            <person name="Li Z."/>
            <person name="Crits-Christoph A."/>
            <person name="Burstein D."/>
            <person name="Anantharaman K."/>
            <person name="Lane K.R."/>
            <person name="Thomas B.C."/>
            <person name="Pan C."/>
            <person name="Northen T.R."/>
            <person name="Banfield J.F."/>
        </authorList>
    </citation>
    <scope>NUCLEOTIDE SEQUENCE [LARGE SCALE GENOMIC DNA]</scope>
    <source>
        <strain evidence="2">WS_11</strain>
    </source>
</reference>
<feature type="region of interest" description="Disordered" evidence="1">
    <location>
        <begin position="287"/>
        <end position="308"/>
    </location>
</feature>
<evidence type="ECO:0000313" key="2">
    <source>
        <dbReference type="EMBL" id="TMQ69154.1"/>
    </source>
</evidence>
<organism evidence="2 3">
    <name type="scientific">Eiseniibacteriota bacterium</name>
    <dbReference type="NCBI Taxonomy" id="2212470"/>
    <lineage>
        <taxon>Bacteria</taxon>
        <taxon>Candidatus Eiseniibacteriota</taxon>
    </lineage>
</organism>
<dbReference type="AlphaFoldDB" id="A0A538TZT8"/>
<sequence length="308" mass="33690">MDGHFSNGFGDSKFPARSDSGGYGEFQHARSADATFSRQLGPRILARITGSISLTSYRYSLIGKYTTPPVSRDQWRQSWRADANYSRNERFSTGVALDVSKNKLINIPSASTGSNNNTRSYRAEWHWTCRLLEGLTATQRNTLSADYLEYPFSAENNRLTLDYAAVTTLNAIMNPRLSINVTHNSRRSPAGNYTLYPDGLAYFARSDETGNAALTAAIAYTPSPAIAFSVEPAYFSSDRSAAANGVVAPQRANRSLSVSAGANINWSISKNGLLRGDIHRAYRADRTTTYSSGLPQATPRSDGTRPKA</sequence>
<proteinExistence type="predicted"/>
<dbReference type="EMBL" id="VBPB01000335">
    <property type="protein sequence ID" value="TMQ69154.1"/>
    <property type="molecule type" value="Genomic_DNA"/>
</dbReference>
<comment type="caution">
    <text evidence="2">The sequence shown here is derived from an EMBL/GenBank/DDBJ whole genome shotgun (WGS) entry which is preliminary data.</text>
</comment>
<name>A0A538TZT8_UNCEI</name>
<dbReference type="Proteomes" id="UP000319771">
    <property type="component" value="Unassembled WGS sequence"/>
</dbReference>
<evidence type="ECO:0008006" key="4">
    <source>
        <dbReference type="Google" id="ProtNLM"/>
    </source>
</evidence>
<evidence type="ECO:0000256" key="1">
    <source>
        <dbReference type="SAM" id="MobiDB-lite"/>
    </source>
</evidence>
<accession>A0A538TZT8</accession>
<feature type="compositionally biased region" description="Polar residues" evidence="1">
    <location>
        <begin position="287"/>
        <end position="301"/>
    </location>
</feature>